<reference evidence="3" key="2">
    <citation type="submission" date="2012-07" db="EMBL/GenBank/DDBJ databases">
        <title>Complete genome sequence of 'Candidatus Mycoplasma haemolamae'.</title>
        <authorList>
            <person name="Guimaraes A.M.S."/>
            <person name="Toth B."/>
            <person name="Santos A.P."/>
            <person name="Nascimento N.C."/>
            <person name="Sojka J.E."/>
            <person name="Messick J.B."/>
        </authorList>
    </citation>
    <scope>NUCLEOTIDE SEQUENCE [LARGE SCALE GENOMIC DNA]</scope>
    <source>
        <strain evidence="3">Purdue</strain>
    </source>
</reference>
<evidence type="ECO:0000313" key="3">
    <source>
        <dbReference type="Proteomes" id="UP000006502"/>
    </source>
</evidence>
<evidence type="ECO:0000313" key="2">
    <source>
        <dbReference type="EMBL" id="AFO51860.1"/>
    </source>
</evidence>
<dbReference type="EMBL" id="CP003731">
    <property type="protein sequence ID" value="AFO51860.1"/>
    <property type="molecule type" value="Genomic_DNA"/>
</dbReference>
<protein>
    <submittedName>
        <fullName evidence="2">Uncharacterized protein</fullName>
    </submittedName>
</protein>
<gene>
    <name evidence="2" type="ordered locus">MHLP_01400</name>
</gene>
<keyword evidence="3" id="KW-1185">Reference proteome</keyword>
<dbReference type="PATRIC" id="fig|1212765.3.peg.312"/>
<accession>I7B9A3</accession>
<dbReference type="Proteomes" id="UP000006502">
    <property type="component" value="Chromosome"/>
</dbReference>
<keyword evidence="1" id="KW-0812">Transmembrane</keyword>
<dbReference type="KEGG" id="mhl:MHLP_01400"/>
<feature type="transmembrane region" description="Helical" evidence="1">
    <location>
        <begin position="348"/>
        <end position="370"/>
    </location>
</feature>
<feature type="transmembrane region" description="Helical" evidence="1">
    <location>
        <begin position="238"/>
        <end position="259"/>
    </location>
</feature>
<name>I7B9A3_MYCHA</name>
<proteinExistence type="predicted"/>
<keyword evidence="1" id="KW-0472">Membrane</keyword>
<dbReference type="HOGENOM" id="CLU_709449_0_0_14"/>
<sequence>MEIPSKETSTVNLEREACSKLFDLVQDYLNKLVLCTGLISDLTAKSEETFDFVGTSFALLRELGRIGQRTAGISTLVNKYKEILIKAKHSDTESLFKKDYSGDQEWVDEVNYIYIWVLNTYSLDLKTSTLSDVQSRYSKQEQAVELELEPEVEYTSERNARSKRDKKQKQWSGYSVYRNLFRTGQWSFGSTKIEDDDNSFESIVSKTQALERLERDIRSGRVYVYLDKPAKNPKLKKILTYLLTAGLFASSAAFIKSVVSAFSNGSSGSNGFSDGGAGLFSIMAFIYFLLARRENQSGLDNDNFKYLFSRKIFYYWFFLCTFWFFKGTPDYKTLFPTSSGSEPAHLTIFSILLACVVSSITLFMACFFFCNPKKNRHLIESLLHKYSNPPYVNL</sequence>
<dbReference type="AlphaFoldDB" id="I7B9A3"/>
<evidence type="ECO:0000256" key="1">
    <source>
        <dbReference type="SAM" id="Phobius"/>
    </source>
</evidence>
<reference evidence="2 3" key="1">
    <citation type="journal article" date="2012" name="J. Bacteriol.">
        <title>Genome Sequence of "Candidatus Mycoplasma haemolamae" Strain Purdue, a Red Blood Cell Pathogen of Alpacas (Vicugna pacos) and Llamas (Lama glama).</title>
        <authorList>
            <person name="Guimaraes A.M."/>
            <person name="Toth B."/>
            <person name="Santos A.P."/>
            <person name="do Nascimento N.C."/>
            <person name="Kritchevsky J.E."/>
            <person name="Messick J.B."/>
        </authorList>
    </citation>
    <scope>NUCLEOTIDE SEQUENCE [LARGE SCALE GENOMIC DNA]</scope>
    <source>
        <strain evidence="2 3">Purdue</strain>
    </source>
</reference>
<organism evidence="2 3">
    <name type="scientific">Mycoplasma haematolamae (strain Purdue)</name>
    <dbReference type="NCBI Taxonomy" id="1212765"/>
    <lineage>
        <taxon>Bacteria</taxon>
        <taxon>Bacillati</taxon>
        <taxon>Mycoplasmatota</taxon>
        <taxon>Mollicutes</taxon>
        <taxon>Mycoplasmataceae</taxon>
        <taxon>Mycoplasma</taxon>
    </lineage>
</organism>
<feature type="transmembrane region" description="Helical" evidence="1">
    <location>
        <begin position="271"/>
        <end position="291"/>
    </location>
</feature>
<dbReference type="OrthoDB" id="397163at2"/>
<dbReference type="STRING" id="1212765.MHLP_01400"/>
<feature type="transmembrane region" description="Helical" evidence="1">
    <location>
        <begin position="312"/>
        <end position="328"/>
    </location>
</feature>
<keyword evidence="1" id="KW-1133">Transmembrane helix</keyword>